<feature type="domain" description="7 transmembrane helices usually fused to an inactive transglutaminase" evidence="3">
    <location>
        <begin position="310"/>
        <end position="525"/>
    </location>
</feature>
<feature type="transmembrane region" description="Helical" evidence="1">
    <location>
        <begin position="461"/>
        <end position="483"/>
    </location>
</feature>
<feature type="transmembrane region" description="Helical" evidence="1">
    <location>
        <begin position="431"/>
        <end position="449"/>
    </location>
</feature>
<evidence type="ECO:0000259" key="2">
    <source>
        <dbReference type="Pfam" id="PF01841"/>
    </source>
</evidence>
<dbReference type="AlphaFoldDB" id="A0A2N0ALG4"/>
<dbReference type="InterPro" id="IPR038765">
    <property type="entry name" value="Papain-like_cys_pep_sf"/>
</dbReference>
<name>A0A2N0ALG4_9LEPT</name>
<dbReference type="InterPro" id="IPR002931">
    <property type="entry name" value="Transglutaminase-like"/>
</dbReference>
<dbReference type="OrthoDB" id="253840at2"/>
<feature type="transmembrane region" description="Helical" evidence="1">
    <location>
        <begin position="370"/>
        <end position="392"/>
    </location>
</feature>
<organism evidence="4 5">
    <name type="scientific">Leptospira harrisiae</name>
    <dbReference type="NCBI Taxonomy" id="2023189"/>
    <lineage>
        <taxon>Bacteria</taxon>
        <taxon>Pseudomonadati</taxon>
        <taxon>Spirochaetota</taxon>
        <taxon>Spirochaetia</taxon>
        <taxon>Leptospirales</taxon>
        <taxon>Leptospiraceae</taxon>
        <taxon>Leptospira</taxon>
    </lineage>
</organism>
<dbReference type="Pfam" id="PF01841">
    <property type="entry name" value="Transglut_core"/>
    <property type="match status" value="1"/>
</dbReference>
<proteinExistence type="predicted"/>
<evidence type="ECO:0000256" key="1">
    <source>
        <dbReference type="SAM" id="Phobius"/>
    </source>
</evidence>
<gene>
    <name evidence="4" type="ORF">CH364_02120</name>
</gene>
<dbReference type="EMBL" id="NPDX01000001">
    <property type="protein sequence ID" value="PJZ85087.1"/>
    <property type="molecule type" value="Genomic_DNA"/>
</dbReference>
<dbReference type="RefSeq" id="WP_100741973.1">
    <property type="nucleotide sequence ID" value="NZ_NPDW01000001.1"/>
</dbReference>
<feature type="domain" description="Transglutaminase-like" evidence="2">
    <location>
        <begin position="162"/>
        <end position="254"/>
    </location>
</feature>
<dbReference type="SUPFAM" id="SSF54001">
    <property type="entry name" value="Cysteine proteinases"/>
    <property type="match status" value="1"/>
</dbReference>
<keyword evidence="1" id="KW-1133">Transmembrane helix</keyword>
<feature type="transmembrane region" description="Helical" evidence="1">
    <location>
        <begin position="333"/>
        <end position="350"/>
    </location>
</feature>
<accession>A0A2N0ALG4</accession>
<dbReference type="Pfam" id="PF14402">
    <property type="entry name" value="7TM_transglut"/>
    <property type="match status" value="1"/>
</dbReference>
<dbReference type="InterPro" id="IPR025840">
    <property type="entry name" value="7TM_transglut"/>
</dbReference>
<evidence type="ECO:0000313" key="4">
    <source>
        <dbReference type="EMBL" id="PJZ85087.1"/>
    </source>
</evidence>
<evidence type="ECO:0000313" key="5">
    <source>
        <dbReference type="Proteomes" id="UP000232145"/>
    </source>
</evidence>
<feature type="transmembrane region" description="Helical" evidence="1">
    <location>
        <begin position="6"/>
        <end position="24"/>
    </location>
</feature>
<comment type="caution">
    <text evidence="4">The sequence shown here is derived from an EMBL/GenBank/DDBJ whole genome shotgun (WGS) entry which is preliminary data.</text>
</comment>
<keyword evidence="1" id="KW-0472">Membrane</keyword>
<protein>
    <submittedName>
        <fullName evidence="4">Transglutaminase</fullName>
    </submittedName>
</protein>
<dbReference type="Gene3D" id="3.10.620.30">
    <property type="match status" value="1"/>
</dbReference>
<keyword evidence="5" id="KW-1185">Reference proteome</keyword>
<evidence type="ECO:0000259" key="3">
    <source>
        <dbReference type="Pfam" id="PF14402"/>
    </source>
</evidence>
<reference evidence="4 5" key="1">
    <citation type="submission" date="2017-07" db="EMBL/GenBank/DDBJ databases">
        <title>Leptospira spp. isolated from tropical soils.</title>
        <authorList>
            <person name="Thibeaux R."/>
            <person name="Iraola G."/>
            <person name="Ferres I."/>
            <person name="Bierque E."/>
            <person name="Girault D."/>
            <person name="Soupe-Gilbert M.-E."/>
            <person name="Picardeau M."/>
            <person name="Goarant C."/>
        </authorList>
    </citation>
    <scope>NUCLEOTIDE SEQUENCE [LARGE SCALE GENOMIC DNA]</scope>
    <source>
        <strain evidence="4 5">FH2-B-A1</strain>
    </source>
</reference>
<sequence>MDRKTFITVSILIILPIISILYKLNVADLSLLPVEVDDTVNLQVVILPKENVAVSEVTFPVPKQFIQARVLKSNTKVEDLDFRMQKRQYGHLGIWEGEDWNSSIGYYAKIKILPYAHSHPEPEIISENKKQPTKEPYYLSLKNFSPEEIRLAKKLFEQIHPYDKDNVAAAKQIYYFISEEVINTTKEITLADTIRLNNGNAYTQAILFSLLCRMKGIQARTVAGFDLSKQNTKDNKTKLSFWNEIRIHGKWYFVSTYKNIFAGNVNGYLPLWKSVEEKRSLGEEPATFRYTAYITKSNVNRYNFKEYSEEVASSNRFLRYYSLYSLPTPLQNLFRLVILIPIGALVLSVARNMIGIPTFGIFTPILLAMFFYETNLLFGICFFLLMIGLGFFERYALDKYYLLAVPRLSILLTITVITLILFSVLNEEISFFNQMSVTLFPIVITTIFVERFSIMIIEEGILNTFVTLAGTLLIALISYMIFFFGSLQILFFTHPELLFIVIAIQILLGQYKGYRVSELFRFKEIFKP</sequence>
<feature type="transmembrane region" description="Helical" evidence="1">
    <location>
        <begin position="489"/>
        <end position="508"/>
    </location>
</feature>
<dbReference type="Proteomes" id="UP000232145">
    <property type="component" value="Unassembled WGS sequence"/>
</dbReference>
<keyword evidence="1" id="KW-0812">Transmembrane</keyword>
<feature type="transmembrane region" description="Helical" evidence="1">
    <location>
        <begin position="404"/>
        <end position="425"/>
    </location>
</feature>